<dbReference type="SMART" id="SM00086">
    <property type="entry name" value="PAC"/>
    <property type="match status" value="2"/>
</dbReference>
<evidence type="ECO:0000256" key="8">
    <source>
        <dbReference type="ARBA" id="ARBA00022833"/>
    </source>
</evidence>
<dbReference type="SUPFAM" id="SSF57716">
    <property type="entry name" value="Glucocorticoid receptor-like (DNA-binding domain)"/>
    <property type="match status" value="1"/>
</dbReference>
<feature type="compositionally biased region" description="Polar residues" evidence="16">
    <location>
        <begin position="789"/>
        <end position="799"/>
    </location>
</feature>
<keyword evidence="13" id="KW-0804">Transcription</keyword>
<feature type="compositionally biased region" description="Polar residues" evidence="16">
    <location>
        <begin position="71"/>
        <end position="81"/>
    </location>
</feature>
<keyword evidence="11" id="KW-0238">DNA-binding</keyword>
<evidence type="ECO:0000256" key="5">
    <source>
        <dbReference type="ARBA" id="ARBA00022723"/>
    </source>
</evidence>
<evidence type="ECO:0000259" key="18">
    <source>
        <dbReference type="PROSITE" id="PS50114"/>
    </source>
</evidence>
<feature type="domain" description="PAS" evidence="17">
    <location>
        <begin position="558"/>
        <end position="621"/>
    </location>
</feature>
<feature type="region of interest" description="Disordered" evidence="16">
    <location>
        <begin position="943"/>
        <end position="965"/>
    </location>
</feature>
<evidence type="ECO:0000256" key="12">
    <source>
        <dbReference type="ARBA" id="ARBA00023159"/>
    </source>
</evidence>
<keyword evidence="12" id="KW-0010">Activator</keyword>
<dbReference type="SMART" id="SM00401">
    <property type="entry name" value="ZnF_GATA"/>
    <property type="match status" value="1"/>
</dbReference>
<dbReference type="FunFam" id="3.30.450.20:FF:000064">
    <property type="entry name" value="Vivid PAS protein VVD"/>
    <property type="match status" value="1"/>
</dbReference>
<evidence type="ECO:0000256" key="2">
    <source>
        <dbReference type="ARBA" id="ARBA00022606"/>
    </source>
</evidence>
<dbReference type="GeneID" id="59287973"/>
<keyword evidence="1" id="KW-0600">Photoreceptor protein</keyword>
<evidence type="ECO:0008006" key="21">
    <source>
        <dbReference type="Google" id="ProtNLM"/>
    </source>
</evidence>
<feature type="region of interest" description="Disordered" evidence="16">
    <location>
        <begin position="978"/>
        <end position="1039"/>
    </location>
</feature>
<evidence type="ECO:0000256" key="3">
    <source>
        <dbReference type="ARBA" id="ARBA00022630"/>
    </source>
</evidence>
<sequence>MDQTNVGNMNNYYERQYSQEDLQRLADLSNHDAMMGIIGPNGVDASGMMGGHTLDDFINQNQKEIQRRSSFHQSNTYTSNRPIPEMDSRRSSMLEFGPGNNSDLEGFQFDPTPVSTNSGMQRPGNIAQRRLDSQRARRQLSNEHLALNTSFHSMAPNYTPISSSSPYGHNLDSAESLGYDMSGSYLSNNMLMAMDFSGLDHGTNGDITPRNAYTGNNFTTDMSTPPMQQNMSSSIPEQMHDPGGGSMLGLGTQDGMAKMPNMPVSDQMQNLQVNLSQPQISMSNTSPPMEMSGSHALPDLDPPQKPRPTPNLDITTNNGVPYQGQGSASQQVIPQYRNAYSSSGFDMLGVLMRVAARPKPQINIGAVDMSCAFVVCDVTQHDIPIVYCSDVFERLTAYTRHEILGRNCRFLQSPDGKIQTGVKRKYVDDQSVFRIKNMINQRQETQISLINYRKGGQPFMNLLTMIPITWDSDEIKYYVGFQVDLVEQPTSITNKNPDGSYSINYQRGLLPRYVVPDHPGHQNSELGQTVARDDVSTVLSTIGSGESELSKRIWDKVLLENTDDVVHVLSLKGLFLYLSPSSRKVLEYDPSELVGTALSSVCHPSDIVPVTRELKDTSTGAAVNVVFRIRRKHSGYTWFESHGSLHLEQGKGRKCIIMVGRERPVYALAREDIMSAGGFGESELWTKMSTSGMFLFVSSNVRSLLDRQPEDLVGTSCQALMRAESKLEFGKMLEVARTGVRATFKHDVQNKRGQTLQARTTIYPGDACEGQKPTFLVAQTRLLKLPRTLNRQASNISPKTEQKSSSPASSAGGASGGNQTPKSAPGNVKPDGVTTQAGGMGLVIGNQHEALASEDNVFDELKTTRSTSWQFELRQMEKRNRLLAEELQSLLSSKKKRKRRNGAGNMQKNCANCHTMVTPEWRRGPSGNRDLCNSCGLRWAKENGRVTPRTSSQKSDKDSASPAGTNSLNLLTAVEQMPDNKSVPAPDQRSPQALNADSHNAKMARMEASASQGFGGGIPPKIEEGIEPGEKQMRPPPPI</sequence>
<dbReference type="InterPro" id="IPR001610">
    <property type="entry name" value="PAC"/>
</dbReference>
<feature type="compositionally biased region" description="Pro residues" evidence="16">
    <location>
        <begin position="300"/>
        <end position="309"/>
    </location>
</feature>
<dbReference type="SMART" id="SM00091">
    <property type="entry name" value="PAS"/>
    <property type="match status" value="3"/>
</dbReference>
<feature type="domain" description="GATA-type" evidence="18">
    <location>
        <begin position="904"/>
        <end position="937"/>
    </location>
</feature>
<dbReference type="InterPro" id="IPR013088">
    <property type="entry name" value="Znf_NHR/GATA"/>
</dbReference>
<evidence type="ECO:0000256" key="13">
    <source>
        <dbReference type="ARBA" id="ARBA00023163"/>
    </source>
</evidence>
<dbReference type="InterPro" id="IPR035965">
    <property type="entry name" value="PAS-like_dom_sf"/>
</dbReference>
<dbReference type="SUPFAM" id="SSF55785">
    <property type="entry name" value="PYP-like sensor domain (PAS domain)"/>
    <property type="match status" value="3"/>
</dbReference>
<feature type="region of interest" description="Disordered" evidence="16">
    <location>
        <begin position="280"/>
        <end position="315"/>
    </location>
</feature>
<dbReference type="Proteomes" id="UP000578531">
    <property type="component" value="Unassembled WGS sequence"/>
</dbReference>
<evidence type="ECO:0000256" key="4">
    <source>
        <dbReference type="ARBA" id="ARBA00022643"/>
    </source>
</evidence>
<gene>
    <name evidence="19" type="ORF">HO173_006312</name>
</gene>
<dbReference type="PANTHER" id="PTHR47429:SF7">
    <property type="entry name" value="GATA-FACTOR"/>
    <property type="match status" value="1"/>
</dbReference>
<dbReference type="Gene3D" id="3.30.50.10">
    <property type="entry name" value="Erythroid Transcription Factor GATA-1, subunit A"/>
    <property type="match status" value="1"/>
</dbReference>
<evidence type="ECO:0000256" key="10">
    <source>
        <dbReference type="ARBA" id="ARBA00023015"/>
    </source>
</evidence>
<keyword evidence="4" id="KW-0288">FMN</keyword>
<evidence type="ECO:0000259" key="17">
    <source>
        <dbReference type="PROSITE" id="PS50112"/>
    </source>
</evidence>
<feature type="region of interest" description="Disordered" evidence="16">
    <location>
        <begin position="788"/>
        <end position="839"/>
    </location>
</feature>
<evidence type="ECO:0000256" key="6">
    <source>
        <dbReference type="ARBA" id="ARBA00022737"/>
    </source>
</evidence>
<keyword evidence="9" id="KW-0157">Chromophore</keyword>
<dbReference type="GO" id="GO:0009881">
    <property type="term" value="F:photoreceptor activity"/>
    <property type="evidence" value="ECO:0007669"/>
    <property type="project" value="UniProtKB-KW"/>
</dbReference>
<keyword evidence="2" id="KW-0716">Sensory transduction</keyword>
<name>A0A8H6FVQ7_9LECA</name>
<dbReference type="GO" id="GO:0008270">
    <property type="term" value="F:zinc ion binding"/>
    <property type="evidence" value="ECO:0007669"/>
    <property type="project" value="UniProtKB-KW"/>
</dbReference>
<comment type="caution">
    <text evidence="19">The sequence shown here is derived from an EMBL/GenBank/DDBJ whole genome shotgun (WGS) entry which is preliminary data.</text>
</comment>
<keyword evidence="20" id="KW-1185">Reference proteome</keyword>
<keyword evidence="10" id="KW-0805">Transcription regulation</keyword>
<dbReference type="CDD" id="cd00130">
    <property type="entry name" value="PAS"/>
    <property type="match status" value="3"/>
</dbReference>
<reference evidence="19 20" key="1">
    <citation type="journal article" date="2020" name="Genomics">
        <title>Complete, high-quality genomes from long-read metagenomic sequencing of two wolf lichen thalli reveals enigmatic genome architecture.</title>
        <authorList>
            <person name="McKenzie S.K."/>
            <person name="Walston R.F."/>
            <person name="Allen J.L."/>
        </authorList>
    </citation>
    <scope>NUCLEOTIDE SEQUENCE [LARGE SCALE GENOMIC DNA]</scope>
    <source>
        <strain evidence="19">WasteWater2</strain>
    </source>
</reference>
<dbReference type="InterPro" id="IPR013655">
    <property type="entry name" value="PAS_fold_3"/>
</dbReference>
<proteinExistence type="predicted"/>
<organism evidence="19 20">
    <name type="scientific">Letharia columbiana</name>
    <dbReference type="NCBI Taxonomy" id="112416"/>
    <lineage>
        <taxon>Eukaryota</taxon>
        <taxon>Fungi</taxon>
        <taxon>Dikarya</taxon>
        <taxon>Ascomycota</taxon>
        <taxon>Pezizomycotina</taxon>
        <taxon>Lecanoromycetes</taxon>
        <taxon>OSLEUM clade</taxon>
        <taxon>Lecanoromycetidae</taxon>
        <taxon>Lecanorales</taxon>
        <taxon>Lecanorineae</taxon>
        <taxon>Parmeliaceae</taxon>
        <taxon>Letharia</taxon>
    </lineage>
</organism>
<keyword evidence="5" id="KW-0479">Metal-binding</keyword>
<dbReference type="AlphaFoldDB" id="A0A8H6FVQ7"/>
<dbReference type="InterPro" id="IPR000679">
    <property type="entry name" value="Znf_GATA"/>
</dbReference>
<evidence type="ECO:0000256" key="1">
    <source>
        <dbReference type="ARBA" id="ARBA00022543"/>
    </source>
</evidence>
<dbReference type="Pfam" id="PF13426">
    <property type="entry name" value="PAS_9"/>
    <property type="match status" value="2"/>
</dbReference>
<dbReference type="PANTHER" id="PTHR47429">
    <property type="entry name" value="PROTEIN TWIN LOV 1"/>
    <property type="match status" value="1"/>
</dbReference>
<accession>A0A8H6FVQ7</accession>
<evidence type="ECO:0000313" key="20">
    <source>
        <dbReference type="Proteomes" id="UP000578531"/>
    </source>
</evidence>
<dbReference type="Pfam" id="PF00320">
    <property type="entry name" value="GATA"/>
    <property type="match status" value="1"/>
</dbReference>
<feature type="compositionally biased region" description="Polar residues" evidence="16">
    <location>
        <begin position="989"/>
        <end position="998"/>
    </location>
</feature>
<keyword evidence="14" id="KW-0675">Receptor</keyword>
<evidence type="ECO:0000256" key="7">
    <source>
        <dbReference type="ARBA" id="ARBA00022771"/>
    </source>
</evidence>
<evidence type="ECO:0000313" key="19">
    <source>
        <dbReference type="EMBL" id="KAF6235629.1"/>
    </source>
</evidence>
<evidence type="ECO:0000256" key="15">
    <source>
        <dbReference type="PROSITE-ProRule" id="PRU00094"/>
    </source>
</evidence>
<dbReference type="PROSITE" id="PS00344">
    <property type="entry name" value="GATA_ZN_FINGER_1"/>
    <property type="match status" value="1"/>
</dbReference>
<evidence type="ECO:0000256" key="11">
    <source>
        <dbReference type="ARBA" id="ARBA00023125"/>
    </source>
</evidence>
<dbReference type="PROSITE" id="PS50112">
    <property type="entry name" value="PAS"/>
    <property type="match status" value="1"/>
</dbReference>
<dbReference type="InterPro" id="IPR000014">
    <property type="entry name" value="PAS"/>
</dbReference>
<feature type="region of interest" description="Disordered" evidence="16">
    <location>
        <begin position="67"/>
        <end position="103"/>
    </location>
</feature>
<evidence type="ECO:0000256" key="9">
    <source>
        <dbReference type="ARBA" id="ARBA00022991"/>
    </source>
</evidence>
<dbReference type="CDD" id="cd00202">
    <property type="entry name" value="ZnF_GATA"/>
    <property type="match status" value="1"/>
</dbReference>
<protein>
    <recommendedName>
        <fullName evidence="21">White collar 1 protein</fullName>
    </recommendedName>
</protein>
<dbReference type="PROSITE" id="PS50114">
    <property type="entry name" value="GATA_ZN_FINGER_2"/>
    <property type="match status" value="1"/>
</dbReference>
<dbReference type="FunFam" id="3.30.450.20:FF:000063">
    <property type="entry name" value="White collar 1 protein"/>
    <property type="match status" value="1"/>
</dbReference>
<dbReference type="EMBL" id="JACCJC010000024">
    <property type="protein sequence ID" value="KAF6235629.1"/>
    <property type="molecule type" value="Genomic_DNA"/>
</dbReference>
<evidence type="ECO:0000256" key="16">
    <source>
        <dbReference type="SAM" id="MobiDB-lite"/>
    </source>
</evidence>
<dbReference type="Pfam" id="PF08447">
    <property type="entry name" value="PAS_3"/>
    <property type="match status" value="1"/>
</dbReference>
<keyword evidence="7 15" id="KW-0863">Zinc-finger</keyword>
<dbReference type="GO" id="GO:0006355">
    <property type="term" value="P:regulation of DNA-templated transcription"/>
    <property type="evidence" value="ECO:0007669"/>
    <property type="project" value="InterPro"/>
</dbReference>
<evidence type="ECO:0000256" key="14">
    <source>
        <dbReference type="ARBA" id="ARBA00023170"/>
    </source>
</evidence>
<dbReference type="NCBIfam" id="TIGR00229">
    <property type="entry name" value="sensory_box"/>
    <property type="match status" value="1"/>
</dbReference>
<dbReference type="Gene3D" id="3.30.450.20">
    <property type="entry name" value="PAS domain"/>
    <property type="match status" value="3"/>
</dbReference>
<dbReference type="GO" id="GO:0005634">
    <property type="term" value="C:nucleus"/>
    <property type="evidence" value="ECO:0007669"/>
    <property type="project" value="TreeGrafter"/>
</dbReference>
<dbReference type="OrthoDB" id="447251at2759"/>
<keyword evidence="3" id="KW-0285">Flavoprotein</keyword>
<keyword evidence="6" id="KW-0677">Repeat</keyword>
<dbReference type="RefSeq" id="XP_037164997.1">
    <property type="nucleotide sequence ID" value="XM_037308223.1"/>
</dbReference>
<feature type="compositionally biased region" description="Basic and acidic residues" evidence="16">
    <location>
        <begin position="1021"/>
        <end position="1033"/>
    </location>
</feature>
<keyword evidence="8" id="KW-0862">Zinc</keyword>
<dbReference type="GO" id="GO:0043565">
    <property type="term" value="F:sequence-specific DNA binding"/>
    <property type="evidence" value="ECO:0007669"/>
    <property type="project" value="InterPro"/>
</dbReference>